<dbReference type="EMBL" id="JAUKPO010000024">
    <property type="protein sequence ID" value="MDO1450033.1"/>
    <property type="molecule type" value="Genomic_DNA"/>
</dbReference>
<accession>A0ABT8RD56</accession>
<name>A0ABT8RD56_9BACT</name>
<dbReference type="SUPFAM" id="SSF53649">
    <property type="entry name" value="Alkaline phosphatase-like"/>
    <property type="match status" value="1"/>
</dbReference>
<dbReference type="InterPro" id="IPR002591">
    <property type="entry name" value="Phosphodiest/P_Trfase"/>
</dbReference>
<organism evidence="1 2">
    <name type="scientific">Rhodocytophaga aerolata</name>
    <dbReference type="NCBI Taxonomy" id="455078"/>
    <lineage>
        <taxon>Bacteria</taxon>
        <taxon>Pseudomonadati</taxon>
        <taxon>Bacteroidota</taxon>
        <taxon>Cytophagia</taxon>
        <taxon>Cytophagales</taxon>
        <taxon>Rhodocytophagaceae</taxon>
        <taxon>Rhodocytophaga</taxon>
    </lineage>
</organism>
<proteinExistence type="predicted"/>
<protein>
    <submittedName>
        <fullName evidence="1">Alkaline phosphatase family protein</fullName>
    </submittedName>
</protein>
<dbReference type="Gene3D" id="3.40.720.10">
    <property type="entry name" value="Alkaline Phosphatase, subunit A"/>
    <property type="match status" value="1"/>
</dbReference>
<dbReference type="CDD" id="cd16018">
    <property type="entry name" value="Enpp"/>
    <property type="match status" value="1"/>
</dbReference>
<dbReference type="InterPro" id="IPR017850">
    <property type="entry name" value="Alkaline_phosphatase_core_sf"/>
</dbReference>
<comment type="caution">
    <text evidence="1">The sequence shown here is derived from an EMBL/GenBank/DDBJ whole genome shotgun (WGS) entry which is preliminary data.</text>
</comment>
<keyword evidence="2" id="KW-1185">Reference proteome</keyword>
<sequence>MRKTAVLNVVGLTPGLIGEHTPFLKQWSEKAHVTPIMPIVPAVTCSVQSTYLTGNTPDVHGIVANGWYFRDECEIKLWRQSNKLVEASKIWDAARQEDPNFTCANMFWWYNMYSTVDYAVTPRPQYLADGRKMPDCYSQPATLRDKLQAALGTFPLFDFWGPRTTIRSSKWIADASKLVDEWHNPTLTLIYLPHLDYNIQRHGPDLSKISKDLQEIDEVCKDLIEFYEKRGAQVVVLSEYGITPVNRPVHLNRVLREKGYIAIREERGLELLDAGVSKAFAMADHQVAHVYINDKSKINEVRKLLEAVPGVEAVWGEEEKKQHHLNHPRAGELVAIADKNAWFTYYYWLDDAKAPDFARIVDIHKKPGYDPVEMFADPSINMLPLKVGVKVLKKKLGFRMLMDIIPLDATLVKGSHGRYPDDPKDGPLLITKHAMGLPTTQMQAAQVYDVLLAHLRGEAKESAGYQKVSSTK</sequence>
<dbReference type="PANTHER" id="PTHR10151">
    <property type="entry name" value="ECTONUCLEOTIDE PYROPHOSPHATASE/PHOSPHODIESTERASE"/>
    <property type="match status" value="1"/>
</dbReference>
<reference evidence="1" key="1">
    <citation type="submission" date="2023-07" db="EMBL/GenBank/DDBJ databases">
        <title>The genome sequence of Rhodocytophaga aerolata KACC 12507.</title>
        <authorList>
            <person name="Zhang X."/>
        </authorList>
    </citation>
    <scope>NUCLEOTIDE SEQUENCE</scope>
    <source>
        <strain evidence="1">KACC 12507</strain>
    </source>
</reference>
<dbReference type="Pfam" id="PF01663">
    <property type="entry name" value="Phosphodiest"/>
    <property type="match status" value="1"/>
</dbReference>
<dbReference type="RefSeq" id="WP_302040834.1">
    <property type="nucleotide sequence ID" value="NZ_JAUKPO010000024.1"/>
</dbReference>
<evidence type="ECO:0000313" key="2">
    <source>
        <dbReference type="Proteomes" id="UP001168528"/>
    </source>
</evidence>
<dbReference type="PANTHER" id="PTHR10151:SF120">
    <property type="entry name" value="BIS(5'-ADENOSYL)-TRIPHOSPHATASE"/>
    <property type="match status" value="1"/>
</dbReference>
<dbReference type="Proteomes" id="UP001168528">
    <property type="component" value="Unassembled WGS sequence"/>
</dbReference>
<evidence type="ECO:0000313" key="1">
    <source>
        <dbReference type="EMBL" id="MDO1450033.1"/>
    </source>
</evidence>
<gene>
    <name evidence="1" type="ORF">Q0590_27380</name>
</gene>